<dbReference type="PANTHER" id="PTHR34702">
    <property type="entry name" value="NA(+)/H(+) ANTIPORTER SUBUNIT F1"/>
    <property type="match status" value="1"/>
</dbReference>
<keyword evidence="5 7" id="KW-1133">Transmembrane helix</keyword>
<organism evidence="8 9">
    <name type="scientific">Methanoculleus formosensis</name>
    <dbReference type="NCBI Taxonomy" id="2590886"/>
    <lineage>
        <taxon>Archaea</taxon>
        <taxon>Methanobacteriati</taxon>
        <taxon>Methanobacteriota</taxon>
        <taxon>Stenosarchaea group</taxon>
        <taxon>Methanomicrobia</taxon>
        <taxon>Methanomicrobiales</taxon>
        <taxon>Methanomicrobiaceae</taxon>
        <taxon>Methanoculleus</taxon>
    </lineage>
</organism>
<dbReference type="GO" id="GO:0015385">
    <property type="term" value="F:sodium:proton antiporter activity"/>
    <property type="evidence" value="ECO:0007669"/>
    <property type="project" value="TreeGrafter"/>
</dbReference>
<dbReference type="Pfam" id="PF04066">
    <property type="entry name" value="MrpF_PhaF"/>
    <property type="match status" value="1"/>
</dbReference>
<evidence type="ECO:0000256" key="6">
    <source>
        <dbReference type="ARBA" id="ARBA00023136"/>
    </source>
</evidence>
<evidence type="ECO:0000256" key="2">
    <source>
        <dbReference type="ARBA" id="ARBA00022448"/>
    </source>
</evidence>
<comment type="subcellular location">
    <subcellularLocation>
        <location evidence="1">Cell membrane</location>
        <topology evidence="1">Multi-pass membrane protein</topology>
    </subcellularLocation>
</comment>
<feature type="transmembrane region" description="Helical" evidence="7">
    <location>
        <begin position="33"/>
        <end position="54"/>
    </location>
</feature>
<keyword evidence="2" id="KW-0813">Transport</keyword>
<dbReference type="Proteomes" id="UP001065682">
    <property type="component" value="Unassembled WGS sequence"/>
</dbReference>
<keyword evidence="6 7" id="KW-0472">Membrane</keyword>
<reference evidence="8" key="1">
    <citation type="submission" date="2019-06" db="EMBL/GenBank/DDBJ databases">
        <title>Methanoculleus strain from Tamsui River, Taipei, Taiwan.</title>
        <authorList>
            <person name="You Y.-T."/>
            <person name="Chen S.-C."/>
            <person name="Lai S.-J."/>
            <person name="Lee Y.-C."/>
            <person name="Lai M.-C."/>
        </authorList>
    </citation>
    <scope>NUCLEOTIDE SEQUENCE</scope>
    <source>
        <strain evidence="8">Afa-1</strain>
    </source>
</reference>
<feature type="transmembrane region" description="Helical" evidence="7">
    <location>
        <begin position="6"/>
        <end position="24"/>
    </location>
</feature>
<gene>
    <name evidence="8" type="ORF">FKB36_10480</name>
</gene>
<evidence type="ECO:0000256" key="7">
    <source>
        <dbReference type="SAM" id="Phobius"/>
    </source>
</evidence>
<dbReference type="RefSeq" id="WP_261598016.1">
    <property type="nucleotide sequence ID" value="NZ_VHLL01000006.1"/>
</dbReference>
<evidence type="ECO:0000313" key="9">
    <source>
        <dbReference type="Proteomes" id="UP001065682"/>
    </source>
</evidence>
<name>A0A9E4ZIR7_9EURY</name>
<dbReference type="GO" id="GO:0005886">
    <property type="term" value="C:plasma membrane"/>
    <property type="evidence" value="ECO:0007669"/>
    <property type="project" value="UniProtKB-SubCell"/>
</dbReference>
<evidence type="ECO:0000256" key="5">
    <source>
        <dbReference type="ARBA" id="ARBA00022989"/>
    </source>
</evidence>
<comment type="caution">
    <text evidence="8">The sequence shown here is derived from an EMBL/GenBank/DDBJ whole genome shotgun (WGS) entry which is preliminary data.</text>
</comment>
<keyword evidence="3" id="KW-1003">Cell membrane</keyword>
<feature type="transmembrane region" description="Helical" evidence="7">
    <location>
        <begin position="60"/>
        <end position="81"/>
    </location>
</feature>
<evidence type="ECO:0000256" key="1">
    <source>
        <dbReference type="ARBA" id="ARBA00004651"/>
    </source>
</evidence>
<keyword evidence="4 7" id="KW-0812">Transmembrane</keyword>
<evidence type="ECO:0000256" key="3">
    <source>
        <dbReference type="ARBA" id="ARBA00022475"/>
    </source>
</evidence>
<keyword evidence="9" id="KW-1185">Reference proteome</keyword>
<dbReference type="AlphaFoldDB" id="A0A9E4ZIR7"/>
<dbReference type="PANTHER" id="PTHR34702:SF1">
    <property type="entry name" value="NA(+)_H(+) ANTIPORTER SUBUNIT F"/>
    <property type="match status" value="1"/>
</dbReference>
<sequence length="87" mass="9544">MTGIFMISGVVLIFTTFLCLYRVVVGPGASNRLLAVNVIGTKTIVLLVIIGFIYERPVFLDIALAYAMINFIATLAMAKYYEQGCIC</sequence>
<protein>
    <submittedName>
        <fullName evidence="8">Cation:proton antiporter</fullName>
    </submittedName>
</protein>
<dbReference type="InterPro" id="IPR007208">
    <property type="entry name" value="MrpF/PhaF-like"/>
</dbReference>
<accession>A0A9E4ZIR7</accession>
<proteinExistence type="predicted"/>
<evidence type="ECO:0000313" key="8">
    <source>
        <dbReference type="EMBL" id="MCT8337898.1"/>
    </source>
</evidence>
<evidence type="ECO:0000256" key="4">
    <source>
        <dbReference type="ARBA" id="ARBA00022692"/>
    </source>
</evidence>
<dbReference type="EMBL" id="VHLL01000006">
    <property type="protein sequence ID" value="MCT8337898.1"/>
    <property type="molecule type" value="Genomic_DNA"/>
</dbReference>